<keyword evidence="3" id="KW-1185">Reference proteome</keyword>
<feature type="region of interest" description="Disordered" evidence="1">
    <location>
        <begin position="50"/>
        <end position="80"/>
    </location>
</feature>
<protein>
    <submittedName>
        <fullName evidence="2">Uncharacterized protein</fullName>
    </submittedName>
</protein>
<dbReference type="GO" id="GO:0003700">
    <property type="term" value="F:DNA-binding transcription factor activity"/>
    <property type="evidence" value="ECO:0007669"/>
    <property type="project" value="InterPro"/>
</dbReference>
<reference evidence="2" key="1">
    <citation type="submission" date="2020-04" db="EMBL/GenBank/DDBJ databases">
        <authorList>
            <person name="Alioto T."/>
            <person name="Alioto T."/>
            <person name="Gomez Garrido J."/>
        </authorList>
    </citation>
    <scope>NUCLEOTIDE SEQUENCE</scope>
    <source>
        <strain evidence="2">A484AB</strain>
    </source>
</reference>
<dbReference type="EMBL" id="CACRXK020031768">
    <property type="protein sequence ID" value="CAB4043203.1"/>
    <property type="molecule type" value="Genomic_DNA"/>
</dbReference>
<evidence type="ECO:0000256" key="1">
    <source>
        <dbReference type="SAM" id="MobiDB-lite"/>
    </source>
</evidence>
<dbReference type="Pfam" id="PF15299">
    <property type="entry name" value="ALS2CR8"/>
    <property type="match status" value="1"/>
</dbReference>
<feature type="non-terminal residue" evidence="2">
    <location>
        <position position="1"/>
    </location>
</feature>
<dbReference type="OrthoDB" id="5984937at2759"/>
<dbReference type="AlphaFoldDB" id="A0A6S7LT93"/>
<name>A0A6S7LT93_PARCT</name>
<proteinExistence type="predicted"/>
<organism evidence="2 3">
    <name type="scientific">Paramuricea clavata</name>
    <name type="common">Red gorgonian</name>
    <name type="synonym">Violescent sea-whip</name>
    <dbReference type="NCBI Taxonomy" id="317549"/>
    <lineage>
        <taxon>Eukaryota</taxon>
        <taxon>Metazoa</taxon>
        <taxon>Cnidaria</taxon>
        <taxon>Anthozoa</taxon>
        <taxon>Octocorallia</taxon>
        <taxon>Malacalcyonacea</taxon>
        <taxon>Plexauridae</taxon>
        <taxon>Paramuricea</taxon>
    </lineage>
</organism>
<dbReference type="Proteomes" id="UP001152795">
    <property type="component" value="Unassembled WGS sequence"/>
</dbReference>
<feature type="compositionally biased region" description="Basic residues" evidence="1">
    <location>
        <begin position="66"/>
        <end position="76"/>
    </location>
</feature>
<comment type="caution">
    <text evidence="2">The sequence shown here is derived from an EMBL/GenBank/DDBJ whole genome shotgun (WGS) entry which is preliminary data.</text>
</comment>
<dbReference type="InterPro" id="IPR029309">
    <property type="entry name" value="CaRF"/>
</dbReference>
<sequence length="154" mass="17564">MASQKIGKRVQWRLTSSEGISFPFDGVPFLCVGTVNYQCHQGDDIDLKTKMKRQEDRDKNENHDHTFRKRRKHYQPSKKLGQCPSQIIMSRVLKFPDYKVVVGPNGGKPQRKMREAAASLKADLQAGTKLAIIDQFAIKLPNINSHKFHTTEGE</sequence>
<accession>A0A6S7LT93</accession>
<dbReference type="PANTHER" id="PTHR47456">
    <property type="entry name" value="PHD-TYPE DOMAIN-CONTAINING PROTEIN"/>
    <property type="match status" value="1"/>
</dbReference>
<evidence type="ECO:0000313" key="3">
    <source>
        <dbReference type="Proteomes" id="UP001152795"/>
    </source>
</evidence>
<gene>
    <name evidence="2" type="ORF">PACLA_8A084410</name>
</gene>
<evidence type="ECO:0000313" key="2">
    <source>
        <dbReference type="EMBL" id="CAB4043203.1"/>
    </source>
</evidence>
<feature type="compositionally biased region" description="Basic and acidic residues" evidence="1">
    <location>
        <begin position="50"/>
        <end position="65"/>
    </location>
</feature>